<dbReference type="EMBL" id="OFSM01000009">
    <property type="protein sequence ID" value="SOY29361.1"/>
    <property type="molecule type" value="Genomic_DNA"/>
</dbReference>
<sequence>MRRKRYSTVFHQLALFFILAGILPIAVLGLYMYNRVNELAGQELTHS</sequence>
<dbReference type="Proteomes" id="UP000236311">
    <property type="component" value="Unassembled WGS sequence"/>
</dbReference>
<evidence type="ECO:0000256" key="1">
    <source>
        <dbReference type="SAM" id="Phobius"/>
    </source>
</evidence>
<keyword evidence="1" id="KW-1133">Transmembrane helix</keyword>
<feature type="transmembrane region" description="Helical" evidence="1">
    <location>
        <begin position="12"/>
        <end position="33"/>
    </location>
</feature>
<proteinExistence type="predicted"/>
<accession>A0A2K4ZFX0</accession>
<organism evidence="2 3">
    <name type="scientific">Acetatifactor muris</name>
    <dbReference type="NCBI Taxonomy" id="879566"/>
    <lineage>
        <taxon>Bacteria</taxon>
        <taxon>Bacillati</taxon>
        <taxon>Bacillota</taxon>
        <taxon>Clostridia</taxon>
        <taxon>Lachnospirales</taxon>
        <taxon>Lachnospiraceae</taxon>
        <taxon>Acetatifactor</taxon>
    </lineage>
</organism>
<name>A0A2K4ZFX0_9FIRM</name>
<keyword evidence="3" id="KW-1185">Reference proteome</keyword>
<protein>
    <submittedName>
        <fullName evidence="2">Uncharacterized protein</fullName>
    </submittedName>
</protein>
<dbReference type="RefSeq" id="WP_172455060.1">
    <property type="nucleotide sequence ID" value="NZ_OFSM01000009.1"/>
</dbReference>
<evidence type="ECO:0000313" key="2">
    <source>
        <dbReference type="EMBL" id="SOY29361.1"/>
    </source>
</evidence>
<dbReference type="AlphaFoldDB" id="A0A2K4ZFX0"/>
<keyword evidence="1" id="KW-0472">Membrane</keyword>
<keyword evidence="1" id="KW-0812">Transmembrane</keyword>
<evidence type="ECO:0000313" key="3">
    <source>
        <dbReference type="Proteomes" id="UP000236311"/>
    </source>
</evidence>
<gene>
    <name evidence="2" type="ORF">AMURIS_02076</name>
</gene>
<reference evidence="2 3" key="1">
    <citation type="submission" date="2018-01" db="EMBL/GenBank/DDBJ databases">
        <authorList>
            <person name="Gaut B.S."/>
            <person name="Morton B.R."/>
            <person name="Clegg M.T."/>
            <person name="Duvall M.R."/>
        </authorList>
    </citation>
    <scope>NUCLEOTIDE SEQUENCE [LARGE SCALE GENOMIC DNA]</scope>
    <source>
        <strain evidence="2">GP69</strain>
    </source>
</reference>